<dbReference type="SMART" id="SM01204">
    <property type="entry name" value="FIST_C"/>
    <property type="match status" value="1"/>
</dbReference>
<evidence type="ECO:0000259" key="1">
    <source>
        <dbReference type="SMART" id="SM00897"/>
    </source>
</evidence>
<accession>A0A9E7A150</accession>
<dbReference type="SMART" id="SM00897">
    <property type="entry name" value="FIST"/>
    <property type="match status" value="1"/>
</dbReference>
<sequence>MKIVQGKKIKNNNWEFDFDVSELKNPLVLIFGNRFLLEDKNIYQEIKNMFPEGHLVFGSTSGEILSNNVFEGSITLTAIEFEKSTFVIKKENILTHNKNAKQAGLSLIKQFKHEGLKHLFIISEGSCVNGSDLIEGVEAEIKDDMFAITGGLCGDDARFEKTLASYNEQPKQGEIVGIGFYGESMEITFANYGGWTPFGPVRTITKSEGNVLCEIDNTPALDIYKKYLGEKAEQLPQAALLYPLSVKAPGAERSIVRTILNIDEQKNCMILAGDVPVGSKVQLMMATVDNIANGALKAAGLAMENRKNKPELGILVSCVGRKLVMDQRVEEEIEEVQHVIGKEIPISGFYSYGEMAPFTTNKKCILHNQTMTLTLISE</sequence>
<feature type="domain" description="FIST" evidence="1">
    <location>
        <begin position="24"/>
        <end position="219"/>
    </location>
</feature>
<dbReference type="EMBL" id="CP094358">
    <property type="protein sequence ID" value="UOB19072.1"/>
    <property type="molecule type" value="Genomic_DNA"/>
</dbReference>
<name>A0A9E7A150_9FLAO</name>
<dbReference type="Pfam" id="PF10442">
    <property type="entry name" value="FIST_C"/>
    <property type="match status" value="1"/>
</dbReference>
<dbReference type="PANTHER" id="PTHR40252">
    <property type="entry name" value="BLR0328 PROTEIN"/>
    <property type="match status" value="1"/>
</dbReference>
<gene>
    <name evidence="3" type="ORF">MQE35_07180</name>
</gene>
<dbReference type="AlphaFoldDB" id="A0A9E7A150"/>
<evidence type="ECO:0000313" key="4">
    <source>
        <dbReference type="Proteomes" id="UP000831290"/>
    </source>
</evidence>
<dbReference type="Proteomes" id="UP000831290">
    <property type="component" value="Chromosome"/>
</dbReference>
<reference evidence="3" key="1">
    <citation type="submission" date="2022-03" db="EMBL/GenBank/DDBJ databases">
        <title>Description of Abyssus ytuae gen. nov., sp. nov., a novel member of the family Flavobacteriaceae isolated from the sediment of Mariana Trench.</title>
        <authorList>
            <person name="Zhang J."/>
            <person name="Xu X."/>
        </authorList>
    </citation>
    <scope>NUCLEOTIDE SEQUENCE</scope>
    <source>
        <strain evidence="3">MT3330</strain>
    </source>
</reference>
<dbReference type="Pfam" id="PF08495">
    <property type="entry name" value="FIST"/>
    <property type="match status" value="1"/>
</dbReference>
<organism evidence="3 4">
    <name type="scientific">Abyssalbus ytuae</name>
    <dbReference type="NCBI Taxonomy" id="2926907"/>
    <lineage>
        <taxon>Bacteria</taxon>
        <taxon>Pseudomonadati</taxon>
        <taxon>Bacteroidota</taxon>
        <taxon>Flavobacteriia</taxon>
        <taxon>Flavobacteriales</taxon>
        <taxon>Flavobacteriaceae</taxon>
        <taxon>Abyssalbus</taxon>
    </lineage>
</organism>
<dbReference type="InterPro" id="IPR013702">
    <property type="entry name" value="FIST_domain_N"/>
</dbReference>
<proteinExistence type="predicted"/>
<evidence type="ECO:0000313" key="3">
    <source>
        <dbReference type="EMBL" id="UOB19072.1"/>
    </source>
</evidence>
<protein>
    <submittedName>
        <fullName evidence="3">FIST C-terminal domain-containing protein</fullName>
    </submittedName>
</protein>
<keyword evidence="4" id="KW-1185">Reference proteome</keyword>
<dbReference type="KEGG" id="fbm:MQE35_07180"/>
<evidence type="ECO:0000259" key="2">
    <source>
        <dbReference type="SMART" id="SM01204"/>
    </source>
</evidence>
<feature type="domain" description="FIST C-domain" evidence="2">
    <location>
        <begin position="220"/>
        <end position="358"/>
    </location>
</feature>
<dbReference type="InterPro" id="IPR019494">
    <property type="entry name" value="FIST_C"/>
</dbReference>
<dbReference type="PANTHER" id="PTHR40252:SF2">
    <property type="entry name" value="BLR0328 PROTEIN"/>
    <property type="match status" value="1"/>
</dbReference>
<dbReference type="RefSeq" id="WP_255845689.1">
    <property type="nucleotide sequence ID" value="NZ_CP094358.1"/>
</dbReference>